<dbReference type="AlphaFoldDB" id="A0A0B6WYU8"/>
<reference evidence="3 4" key="2">
    <citation type="submission" date="2015-01" db="EMBL/GenBank/DDBJ databases">
        <title>Complete genome sequence of Pyrinomonas methylaliphatogenes type strain K22T.</title>
        <authorList>
            <person name="Lee K.C.Y."/>
            <person name="Power J.F."/>
            <person name="Dunfield P.F."/>
            <person name="Morgan X.C."/>
            <person name="Huttenhower C."/>
            <person name="Stott M.B."/>
        </authorList>
    </citation>
    <scope>NUCLEOTIDE SEQUENCE [LARGE SCALE GENOMIC DNA]</scope>
    <source>
        <strain evidence="3 4">K22</strain>
    </source>
</reference>
<reference evidence="3 4" key="1">
    <citation type="submission" date="2013-12" db="EMBL/GenBank/DDBJ databases">
        <authorList>
            <person name="Stott M."/>
        </authorList>
    </citation>
    <scope>NUCLEOTIDE SEQUENCE [LARGE SCALE GENOMIC DNA]</scope>
    <source>
        <strain evidence="3 4">K22</strain>
    </source>
</reference>
<dbReference type="PANTHER" id="PTHR33824">
    <property type="entry name" value="POLYKETIDE CYCLASE/DEHYDRASE AND LIPID TRANSPORT SUPERFAMILY PROTEIN"/>
    <property type="match status" value="1"/>
</dbReference>
<keyword evidence="4" id="KW-1185">Reference proteome</keyword>
<evidence type="ECO:0000259" key="2">
    <source>
        <dbReference type="PROSITE" id="PS50914"/>
    </source>
</evidence>
<evidence type="ECO:0000313" key="3">
    <source>
        <dbReference type="EMBL" id="CDM66433.1"/>
    </source>
</evidence>
<accession>A0A0B6WYU8</accession>
<dbReference type="Pfam" id="PF04972">
    <property type="entry name" value="BON"/>
    <property type="match status" value="1"/>
</dbReference>
<dbReference type="CDD" id="cd07817">
    <property type="entry name" value="SRPBCC_8"/>
    <property type="match status" value="1"/>
</dbReference>
<dbReference type="OrthoDB" id="9797595at2"/>
<dbReference type="PANTHER" id="PTHR33824:SF7">
    <property type="entry name" value="POLYKETIDE CYCLASE_DEHYDRASE AND LIPID TRANSPORT SUPERFAMILY PROTEIN"/>
    <property type="match status" value="1"/>
</dbReference>
<proteinExistence type="inferred from homology"/>
<dbReference type="RefSeq" id="WP_041977691.1">
    <property type="nucleotide sequence ID" value="NZ_CBXV010000008.1"/>
</dbReference>
<dbReference type="InterPro" id="IPR023393">
    <property type="entry name" value="START-like_dom_sf"/>
</dbReference>
<evidence type="ECO:0000313" key="4">
    <source>
        <dbReference type="Proteomes" id="UP000031518"/>
    </source>
</evidence>
<dbReference type="EMBL" id="CBXV010000008">
    <property type="protein sequence ID" value="CDM66433.1"/>
    <property type="molecule type" value="Genomic_DNA"/>
</dbReference>
<dbReference type="Proteomes" id="UP000031518">
    <property type="component" value="Unassembled WGS sequence"/>
</dbReference>
<dbReference type="Gene3D" id="3.30.1340.30">
    <property type="match status" value="1"/>
</dbReference>
<name>A0A0B6WYU8_9BACT</name>
<organism evidence="3 4">
    <name type="scientific">Pyrinomonas methylaliphatogenes</name>
    <dbReference type="NCBI Taxonomy" id="454194"/>
    <lineage>
        <taxon>Bacteria</taxon>
        <taxon>Pseudomonadati</taxon>
        <taxon>Acidobacteriota</taxon>
        <taxon>Blastocatellia</taxon>
        <taxon>Blastocatellales</taxon>
        <taxon>Pyrinomonadaceae</taxon>
        <taxon>Pyrinomonas</taxon>
    </lineage>
</organism>
<dbReference type="Gene3D" id="3.30.530.20">
    <property type="match status" value="1"/>
</dbReference>
<protein>
    <submittedName>
        <fullName evidence="3">Predicted integral membrane protein</fullName>
    </submittedName>
</protein>
<gene>
    <name evidence="3" type="ORF">PYK22_02463</name>
</gene>
<evidence type="ECO:0000256" key="1">
    <source>
        <dbReference type="ARBA" id="ARBA00008918"/>
    </source>
</evidence>
<dbReference type="Pfam" id="PF03364">
    <property type="entry name" value="Polyketide_cyc"/>
    <property type="match status" value="1"/>
</dbReference>
<dbReference type="InterPro" id="IPR005031">
    <property type="entry name" value="COQ10_START"/>
</dbReference>
<comment type="similarity">
    <text evidence="1">Belongs to the ribosome association toxin RatA family.</text>
</comment>
<dbReference type="InterPro" id="IPR007055">
    <property type="entry name" value="BON_dom"/>
</dbReference>
<sequence>MNDGAKILCVAGLGAGLMYLFDPDRGRRRRALLRDKAVHAWHEVGQALDKTARDVANRTRGLIAETESLLHEERVSDEVLVARIRSKLGRVVSHPHAIRVHAQDGRVTLEGPILAHEVERLLDQVSAVRGVKEVENRLEIHEKQDIPALQGGRARSGQRFALLQENWSPTARLVAGLVGGAAAFYGLRRNGAYGPAMGVVGLGLLARAVTNKDFARLLGVGGGRRGVDIQKTINVAAPLEKVFQFWEHPENFPHFMKHVREVRKIGDGRYRWTVDGPAGVPVEWETMVTRYEPNKLIAWKSLPGSTIRQAGMVHFSGNADGTTSVDIKLSYNPPAGLIGHAIAEILGVDPKSEMDDDLIRMKTFIETGKPPHDAAQPAERVLEASGGHAA</sequence>
<dbReference type="STRING" id="454194.PYK22_02463"/>
<dbReference type="PROSITE" id="PS50914">
    <property type="entry name" value="BON"/>
    <property type="match status" value="1"/>
</dbReference>
<dbReference type="InterPro" id="IPR047137">
    <property type="entry name" value="ORF3"/>
</dbReference>
<feature type="domain" description="BON" evidence="2">
    <location>
        <begin position="76"/>
        <end position="142"/>
    </location>
</feature>
<dbReference type="SUPFAM" id="SSF55961">
    <property type="entry name" value="Bet v1-like"/>
    <property type="match status" value="1"/>
</dbReference>